<dbReference type="EMBL" id="KN818248">
    <property type="protein sequence ID" value="KIL64584.1"/>
    <property type="molecule type" value="Genomic_DNA"/>
</dbReference>
<sequence length="71" mass="7897">MSLQLTRRSTSTFDKEISPGCFSVLESDNPISMSVVHSHESHSRSPSRPLTHIRWSSAVKISVLGIRGMLM</sequence>
<dbReference type="Proteomes" id="UP000054549">
    <property type="component" value="Unassembled WGS sequence"/>
</dbReference>
<evidence type="ECO:0000313" key="1">
    <source>
        <dbReference type="EMBL" id="KIL64584.1"/>
    </source>
</evidence>
<protein>
    <submittedName>
        <fullName evidence="1">Uncharacterized protein</fullName>
    </submittedName>
</protein>
<proteinExistence type="predicted"/>
<accession>A0A0C2TCQ8</accession>
<evidence type="ECO:0000313" key="2">
    <source>
        <dbReference type="Proteomes" id="UP000054549"/>
    </source>
</evidence>
<keyword evidence="2" id="KW-1185">Reference proteome</keyword>
<dbReference type="AlphaFoldDB" id="A0A0C2TCQ8"/>
<organism evidence="1 2">
    <name type="scientific">Amanita muscaria (strain Koide BX008)</name>
    <dbReference type="NCBI Taxonomy" id="946122"/>
    <lineage>
        <taxon>Eukaryota</taxon>
        <taxon>Fungi</taxon>
        <taxon>Dikarya</taxon>
        <taxon>Basidiomycota</taxon>
        <taxon>Agaricomycotina</taxon>
        <taxon>Agaricomycetes</taxon>
        <taxon>Agaricomycetidae</taxon>
        <taxon>Agaricales</taxon>
        <taxon>Pluteineae</taxon>
        <taxon>Amanitaceae</taxon>
        <taxon>Amanita</taxon>
    </lineage>
</organism>
<dbReference type="HOGENOM" id="CLU_2739495_0_0_1"/>
<reference evidence="1 2" key="1">
    <citation type="submission" date="2014-04" db="EMBL/GenBank/DDBJ databases">
        <title>Evolutionary Origins and Diversification of the Mycorrhizal Mutualists.</title>
        <authorList>
            <consortium name="DOE Joint Genome Institute"/>
            <consortium name="Mycorrhizal Genomics Consortium"/>
            <person name="Kohler A."/>
            <person name="Kuo A."/>
            <person name="Nagy L.G."/>
            <person name="Floudas D."/>
            <person name="Copeland A."/>
            <person name="Barry K.W."/>
            <person name="Cichocki N."/>
            <person name="Veneault-Fourrey C."/>
            <person name="LaButti K."/>
            <person name="Lindquist E.A."/>
            <person name="Lipzen A."/>
            <person name="Lundell T."/>
            <person name="Morin E."/>
            <person name="Murat C."/>
            <person name="Riley R."/>
            <person name="Ohm R."/>
            <person name="Sun H."/>
            <person name="Tunlid A."/>
            <person name="Henrissat B."/>
            <person name="Grigoriev I.V."/>
            <person name="Hibbett D.S."/>
            <person name="Martin F."/>
        </authorList>
    </citation>
    <scope>NUCLEOTIDE SEQUENCE [LARGE SCALE GENOMIC DNA]</scope>
    <source>
        <strain evidence="1 2">Koide BX008</strain>
    </source>
</reference>
<dbReference type="InParanoid" id="A0A0C2TCQ8"/>
<name>A0A0C2TCQ8_AMAMK</name>
<gene>
    <name evidence="1" type="ORF">M378DRAFT_163034</name>
</gene>